<dbReference type="InterPro" id="IPR032687">
    <property type="entry name" value="AraC-type_N"/>
</dbReference>
<dbReference type="PROSITE" id="PS01124">
    <property type="entry name" value="HTH_ARAC_FAMILY_2"/>
    <property type="match status" value="1"/>
</dbReference>
<dbReference type="InterPro" id="IPR009057">
    <property type="entry name" value="Homeodomain-like_sf"/>
</dbReference>
<dbReference type="InParanoid" id="A0A7X0JVK7"/>
<dbReference type="GO" id="GO:0005829">
    <property type="term" value="C:cytosol"/>
    <property type="evidence" value="ECO:0007669"/>
    <property type="project" value="TreeGrafter"/>
</dbReference>
<evidence type="ECO:0000313" key="5">
    <source>
        <dbReference type="EMBL" id="MBB6522599.1"/>
    </source>
</evidence>
<dbReference type="Proteomes" id="UP000528457">
    <property type="component" value="Unassembled WGS sequence"/>
</dbReference>
<sequence>MFDDVQETFAVVMAEFGINIPALARERGLVLGPIIDNELREQLMGIAIEAAPMPSLGLEVGHRIGLDRLGVFGYALMNSPTAEAALNLLLQYQRALLPHVSISLLPSGDNFALVCHAKHLSSRHERFTVESLFVTVRNCTESLFPGAASAQSYCFDYPAPSYEARYRELLGDHVEFSASNNAIIISPELLSREIEQADPVNEALYRQQCDELSSQLGDKSLTSARVQQILLRNRGEYLSAPEVAVQLNMSESSLRRKLRAEGSSFQQLLDNLRLHLAQQYLSKTRLSVAEVGRLIGFDDVANFRKAFIRWSGQAPSVWREKAMSLGESLNS</sequence>
<dbReference type="Gene3D" id="1.10.10.60">
    <property type="entry name" value="Homeodomain-like"/>
    <property type="match status" value="1"/>
</dbReference>
<evidence type="ECO:0000256" key="2">
    <source>
        <dbReference type="ARBA" id="ARBA00023125"/>
    </source>
</evidence>
<dbReference type="Pfam" id="PF12625">
    <property type="entry name" value="Arabinose_bd"/>
    <property type="match status" value="1"/>
</dbReference>
<accession>A0A7X0JVK7</accession>
<dbReference type="SUPFAM" id="SSF46689">
    <property type="entry name" value="Homeodomain-like"/>
    <property type="match status" value="1"/>
</dbReference>
<feature type="domain" description="HTH araC/xylS-type" evidence="4">
    <location>
        <begin position="224"/>
        <end position="321"/>
    </location>
</feature>
<dbReference type="PANTHER" id="PTHR47894">
    <property type="entry name" value="HTH-TYPE TRANSCRIPTIONAL REGULATOR GADX"/>
    <property type="match status" value="1"/>
</dbReference>
<dbReference type="AlphaFoldDB" id="A0A7X0JVK7"/>
<dbReference type="GO" id="GO:0003700">
    <property type="term" value="F:DNA-binding transcription factor activity"/>
    <property type="evidence" value="ECO:0007669"/>
    <property type="project" value="InterPro"/>
</dbReference>
<comment type="caution">
    <text evidence="5">The sequence shown here is derived from an EMBL/GenBank/DDBJ whole genome shotgun (WGS) entry which is preliminary data.</text>
</comment>
<keyword evidence="6" id="KW-1185">Reference proteome</keyword>
<proteinExistence type="predicted"/>
<gene>
    <name evidence="5" type="ORF">HNR48_002884</name>
</gene>
<keyword evidence="3" id="KW-0804">Transcription</keyword>
<evidence type="ECO:0000259" key="4">
    <source>
        <dbReference type="PROSITE" id="PS01124"/>
    </source>
</evidence>
<evidence type="ECO:0000313" key="6">
    <source>
        <dbReference type="Proteomes" id="UP000528457"/>
    </source>
</evidence>
<dbReference type="Pfam" id="PF12833">
    <property type="entry name" value="HTH_18"/>
    <property type="match status" value="1"/>
</dbReference>
<evidence type="ECO:0000256" key="1">
    <source>
        <dbReference type="ARBA" id="ARBA00023015"/>
    </source>
</evidence>
<name>A0A7X0JVK7_9GAMM</name>
<keyword evidence="2 5" id="KW-0238">DNA-binding</keyword>
<dbReference type="PROSITE" id="PS00041">
    <property type="entry name" value="HTH_ARAC_FAMILY_1"/>
    <property type="match status" value="1"/>
</dbReference>
<keyword evidence="1" id="KW-0805">Transcription regulation</keyword>
<reference evidence="5 6" key="1">
    <citation type="submission" date="2020-08" db="EMBL/GenBank/DDBJ databases">
        <title>Genomic Encyclopedia of Type Strains, Phase IV (KMG-IV): sequencing the most valuable type-strain genomes for metagenomic binning, comparative biology and taxonomic classification.</title>
        <authorList>
            <person name="Goeker M."/>
        </authorList>
    </citation>
    <scope>NUCLEOTIDE SEQUENCE [LARGE SCALE GENOMIC DNA]</scope>
    <source>
        <strain evidence="5 6">DSM 22368</strain>
    </source>
</reference>
<dbReference type="GO" id="GO:0000976">
    <property type="term" value="F:transcription cis-regulatory region binding"/>
    <property type="evidence" value="ECO:0007669"/>
    <property type="project" value="TreeGrafter"/>
</dbReference>
<dbReference type="RefSeq" id="WP_166845573.1">
    <property type="nucleotide sequence ID" value="NZ_JAAONY010000002.1"/>
</dbReference>
<dbReference type="InterPro" id="IPR018062">
    <property type="entry name" value="HTH_AraC-typ_CS"/>
</dbReference>
<dbReference type="PANTHER" id="PTHR47894:SF1">
    <property type="entry name" value="HTH-TYPE TRANSCRIPTIONAL REGULATOR VQSM"/>
    <property type="match status" value="1"/>
</dbReference>
<evidence type="ECO:0000256" key="3">
    <source>
        <dbReference type="ARBA" id="ARBA00023163"/>
    </source>
</evidence>
<dbReference type="InterPro" id="IPR018060">
    <property type="entry name" value="HTH_AraC"/>
</dbReference>
<organism evidence="5 6">
    <name type="scientific">Pseudoteredinibacter isoporae</name>
    <dbReference type="NCBI Taxonomy" id="570281"/>
    <lineage>
        <taxon>Bacteria</taxon>
        <taxon>Pseudomonadati</taxon>
        <taxon>Pseudomonadota</taxon>
        <taxon>Gammaproteobacteria</taxon>
        <taxon>Cellvibrionales</taxon>
        <taxon>Cellvibrionaceae</taxon>
        <taxon>Pseudoteredinibacter</taxon>
    </lineage>
</organism>
<dbReference type="SMART" id="SM00342">
    <property type="entry name" value="HTH_ARAC"/>
    <property type="match status" value="1"/>
</dbReference>
<dbReference type="EMBL" id="JACHHT010000002">
    <property type="protein sequence ID" value="MBB6522599.1"/>
    <property type="molecule type" value="Genomic_DNA"/>
</dbReference>
<protein>
    <submittedName>
        <fullName evidence="5">AraC-like DNA-binding protein</fullName>
    </submittedName>
</protein>